<dbReference type="EMBL" id="BKAU01000001">
    <property type="protein sequence ID" value="GEP95901.1"/>
    <property type="molecule type" value="Genomic_DNA"/>
</dbReference>
<keyword evidence="3" id="KW-1185">Reference proteome</keyword>
<dbReference type="AlphaFoldDB" id="A0A512RJM1"/>
<feature type="region of interest" description="Disordered" evidence="1">
    <location>
        <begin position="122"/>
        <end position="149"/>
    </location>
</feature>
<protein>
    <submittedName>
        <fullName evidence="2">Uncharacterized protein</fullName>
    </submittedName>
</protein>
<reference evidence="2 3" key="1">
    <citation type="submission" date="2019-07" db="EMBL/GenBank/DDBJ databases">
        <title>Whole genome shotgun sequence of Chitinophaga cymbidii NBRC 109752.</title>
        <authorList>
            <person name="Hosoyama A."/>
            <person name="Uohara A."/>
            <person name="Ohji S."/>
            <person name="Ichikawa N."/>
        </authorList>
    </citation>
    <scope>NUCLEOTIDE SEQUENCE [LARGE SCALE GENOMIC DNA]</scope>
    <source>
        <strain evidence="2 3">NBRC 109752</strain>
    </source>
</reference>
<gene>
    <name evidence="2" type="ORF">CCY01nite_21610</name>
</gene>
<organism evidence="2 3">
    <name type="scientific">Chitinophaga cymbidii</name>
    <dbReference type="NCBI Taxonomy" id="1096750"/>
    <lineage>
        <taxon>Bacteria</taxon>
        <taxon>Pseudomonadati</taxon>
        <taxon>Bacteroidota</taxon>
        <taxon>Chitinophagia</taxon>
        <taxon>Chitinophagales</taxon>
        <taxon>Chitinophagaceae</taxon>
        <taxon>Chitinophaga</taxon>
    </lineage>
</organism>
<accession>A0A512RJM1</accession>
<proteinExistence type="predicted"/>
<name>A0A512RJM1_9BACT</name>
<dbReference type="Proteomes" id="UP000321436">
    <property type="component" value="Unassembled WGS sequence"/>
</dbReference>
<sequence>MLERHCNPQNGDAGKAEIAFALKKLSGIIFERGVDEKGFAMIRSKGDQALFGGFNTIEMKRKLQAPESRPLADFLPTLTIKPKDFATELTSHNVLEKELSGENAISKKHVENNQAVRRMLAERGVKPEQLPPAEDVKRCNENWTETPNR</sequence>
<evidence type="ECO:0000256" key="1">
    <source>
        <dbReference type="SAM" id="MobiDB-lite"/>
    </source>
</evidence>
<dbReference type="RefSeq" id="WP_186831005.1">
    <property type="nucleotide sequence ID" value="NZ_BKAU01000001.1"/>
</dbReference>
<evidence type="ECO:0000313" key="2">
    <source>
        <dbReference type="EMBL" id="GEP95901.1"/>
    </source>
</evidence>
<comment type="caution">
    <text evidence="2">The sequence shown here is derived from an EMBL/GenBank/DDBJ whole genome shotgun (WGS) entry which is preliminary data.</text>
</comment>
<evidence type="ECO:0000313" key="3">
    <source>
        <dbReference type="Proteomes" id="UP000321436"/>
    </source>
</evidence>